<evidence type="ECO:0000256" key="3">
    <source>
        <dbReference type="ARBA" id="ARBA00022729"/>
    </source>
</evidence>
<dbReference type="GO" id="GO:0007155">
    <property type="term" value="P:cell adhesion"/>
    <property type="evidence" value="ECO:0007669"/>
    <property type="project" value="UniProtKB-KW"/>
</dbReference>
<evidence type="ECO:0000256" key="1">
    <source>
        <dbReference type="ARBA" id="ARBA00004167"/>
    </source>
</evidence>
<evidence type="ECO:0000259" key="10">
    <source>
        <dbReference type="Pfam" id="PF25059"/>
    </source>
</evidence>
<keyword evidence="12" id="KW-1185">Reference proteome</keyword>
<sequence>NCPCGSILNVYMSAYNDAGSSGDSTLMSVHVTHQIAQMPPPQEVLLVNSTSVRLSLYALNSNTSLCPTTSFSVSIRESQLPDWLPAGKEEQIPFRNEHSMGGLKEGTSYEILITTFGYSASNTARFSFVTLNRYGEMPAVDVTTKNMVRDYSPFYANLTLIIPVIIAGLAVIAAFASVLAYWKTREFYF</sequence>
<evidence type="ECO:0000256" key="7">
    <source>
        <dbReference type="ARBA" id="ARBA00023157"/>
    </source>
</evidence>
<keyword evidence="8" id="KW-0393">Immunoglobulin domain</keyword>
<protein>
    <recommendedName>
        <fullName evidence="10">DSCAM/DSCAML C-terminal domain-containing protein</fullName>
    </recommendedName>
</protein>
<keyword evidence="5 9" id="KW-1133">Transmembrane helix</keyword>
<feature type="domain" description="DSCAM/DSCAML C-terminal" evidence="10">
    <location>
        <begin position="47"/>
        <end position="137"/>
    </location>
</feature>
<evidence type="ECO:0000256" key="8">
    <source>
        <dbReference type="ARBA" id="ARBA00023319"/>
    </source>
</evidence>
<dbReference type="EMBL" id="CAJVCH010558614">
    <property type="protein sequence ID" value="CAG7831032.1"/>
    <property type="molecule type" value="Genomic_DNA"/>
</dbReference>
<dbReference type="GO" id="GO:0016020">
    <property type="term" value="C:membrane"/>
    <property type="evidence" value="ECO:0007669"/>
    <property type="project" value="UniProtKB-SubCell"/>
</dbReference>
<feature type="non-terminal residue" evidence="11">
    <location>
        <position position="1"/>
    </location>
</feature>
<keyword evidence="3" id="KW-0732">Signal</keyword>
<keyword evidence="2 9" id="KW-0812">Transmembrane</keyword>
<evidence type="ECO:0000313" key="11">
    <source>
        <dbReference type="EMBL" id="CAG7831032.1"/>
    </source>
</evidence>
<dbReference type="InterPro" id="IPR056754">
    <property type="entry name" value="DSCAM/DSCAML_C"/>
</dbReference>
<feature type="transmembrane region" description="Helical" evidence="9">
    <location>
        <begin position="154"/>
        <end position="182"/>
    </location>
</feature>
<keyword evidence="7" id="KW-1015">Disulfide bond</keyword>
<dbReference type="OrthoDB" id="152385at2759"/>
<dbReference type="AlphaFoldDB" id="A0A8J2L9M0"/>
<evidence type="ECO:0000256" key="5">
    <source>
        <dbReference type="ARBA" id="ARBA00022989"/>
    </source>
</evidence>
<dbReference type="Pfam" id="PF25059">
    <property type="entry name" value="FN3_DSCAM-DSCAML_C"/>
    <property type="match status" value="1"/>
</dbReference>
<evidence type="ECO:0000256" key="9">
    <source>
        <dbReference type="SAM" id="Phobius"/>
    </source>
</evidence>
<name>A0A8J2L9M0_9HEXA</name>
<organism evidence="11 12">
    <name type="scientific">Allacma fusca</name>
    <dbReference type="NCBI Taxonomy" id="39272"/>
    <lineage>
        <taxon>Eukaryota</taxon>
        <taxon>Metazoa</taxon>
        <taxon>Ecdysozoa</taxon>
        <taxon>Arthropoda</taxon>
        <taxon>Hexapoda</taxon>
        <taxon>Collembola</taxon>
        <taxon>Symphypleona</taxon>
        <taxon>Sminthuridae</taxon>
        <taxon>Allacma</taxon>
    </lineage>
</organism>
<keyword evidence="6 9" id="KW-0472">Membrane</keyword>
<proteinExistence type="predicted"/>
<reference evidence="11" key="1">
    <citation type="submission" date="2021-06" db="EMBL/GenBank/DDBJ databases">
        <authorList>
            <person name="Hodson N. C."/>
            <person name="Mongue J. A."/>
            <person name="Jaron S. K."/>
        </authorList>
    </citation>
    <scope>NUCLEOTIDE SEQUENCE</scope>
</reference>
<gene>
    <name evidence="11" type="ORF">AFUS01_LOCUS40795</name>
</gene>
<dbReference type="Proteomes" id="UP000708208">
    <property type="component" value="Unassembled WGS sequence"/>
</dbReference>
<comment type="subcellular location">
    <subcellularLocation>
        <location evidence="1">Membrane</location>
        <topology evidence="1">Single-pass membrane protein</topology>
    </subcellularLocation>
</comment>
<evidence type="ECO:0000256" key="2">
    <source>
        <dbReference type="ARBA" id="ARBA00022692"/>
    </source>
</evidence>
<accession>A0A8J2L9M0</accession>
<comment type="caution">
    <text evidence="11">The sequence shown here is derived from an EMBL/GenBank/DDBJ whole genome shotgun (WGS) entry which is preliminary data.</text>
</comment>
<evidence type="ECO:0000256" key="6">
    <source>
        <dbReference type="ARBA" id="ARBA00023136"/>
    </source>
</evidence>
<evidence type="ECO:0000313" key="12">
    <source>
        <dbReference type="Proteomes" id="UP000708208"/>
    </source>
</evidence>
<keyword evidence="4" id="KW-0130">Cell adhesion</keyword>
<evidence type="ECO:0000256" key="4">
    <source>
        <dbReference type="ARBA" id="ARBA00022889"/>
    </source>
</evidence>